<organism evidence="1 2">
    <name type="scientific">Dendrolimus kikuchii</name>
    <dbReference type="NCBI Taxonomy" id="765133"/>
    <lineage>
        <taxon>Eukaryota</taxon>
        <taxon>Metazoa</taxon>
        <taxon>Ecdysozoa</taxon>
        <taxon>Arthropoda</taxon>
        <taxon>Hexapoda</taxon>
        <taxon>Insecta</taxon>
        <taxon>Pterygota</taxon>
        <taxon>Neoptera</taxon>
        <taxon>Endopterygota</taxon>
        <taxon>Lepidoptera</taxon>
        <taxon>Glossata</taxon>
        <taxon>Ditrysia</taxon>
        <taxon>Bombycoidea</taxon>
        <taxon>Lasiocampidae</taxon>
        <taxon>Dendrolimus</taxon>
    </lineage>
</organism>
<evidence type="ECO:0000313" key="2">
    <source>
        <dbReference type="Proteomes" id="UP000824533"/>
    </source>
</evidence>
<proteinExistence type="predicted"/>
<gene>
    <name evidence="1" type="ORF">K1T71_011910</name>
</gene>
<accession>A0ACC1CMG5</accession>
<comment type="caution">
    <text evidence="1">The sequence shown here is derived from an EMBL/GenBank/DDBJ whole genome shotgun (WGS) entry which is preliminary data.</text>
</comment>
<dbReference type="Proteomes" id="UP000824533">
    <property type="component" value="Linkage Group LG21"/>
</dbReference>
<dbReference type="EMBL" id="CM034407">
    <property type="protein sequence ID" value="KAJ0172771.1"/>
    <property type="molecule type" value="Genomic_DNA"/>
</dbReference>
<evidence type="ECO:0000313" key="1">
    <source>
        <dbReference type="EMBL" id="KAJ0172771.1"/>
    </source>
</evidence>
<sequence>MKRRCKRRERVRVTDDMGTFTNLVTDIIILLFTIAIFSVYSFKPLTKEEQIESYNKMKDNIEPFRKNLTECARQVKASMVDVETFIKNLPQKSNQGKCLVACILKRNAIIRKNKIDEKHLLEINRQVYKDDSEVMARLRSAIAECTKAVEEIFEICEYASVFNDCMYMRTEHILEKVTLERRMEALGQMTSDPDQWSDDEDEMLKLVKDEL</sequence>
<protein>
    <submittedName>
        <fullName evidence="1">Uncharacterized protein</fullName>
    </submittedName>
</protein>
<name>A0ACC1CMG5_9NEOP</name>
<keyword evidence="2" id="KW-1185">Reference proteome</keyword>
<reference evidence="1 2" key="1">
    <citation type="journal article" date="2021" name="Front. Genet.">
        <title>Chromosome-Level Genome Assembly Reveals Significant Gene Expansion in the Toll and IMD Signaling Pathways of Dendrolimus kikuchii.</title>
        <authorList>
            <person name="Zhou J."/>
            <person name="Wu P."/>
            <person name="Xiong Z."/>
            <person name="Liu N."/>
            <person name="Zhao N."/>
            <person name="Ji M."/>
            <person name="Qiu Y."/>
            <person name="Yang B."/>
        </authorList>
    </citation>
    <scope>NUCLEOTIDE SEQUENCE [LARGE SCALE GENOMIC DNA]</scope>
    <source>
        <strain evidence="1">Ann1</strain>
    </source>
</reference>